<sequence>MRDHNYFIYIVTNKNKTVLYLGVTNDLQRRIYEHEHGLMPGFSKKYNCHFLIYYEHLQDINEAIEREKEIKKWRREKKEKLINRFNPDWWFLNNEIYEAL</sequence>
<dbReference type="InterPro" id="IPR050190">
    <property type="entry name" value="UPF0213_domain"/>
</dbReference>
<protein>
    <submittedName>
        <fullName evidence="3">Putative endonuclease</fullName>
    </submittedName>
</protein>
<dbReference type="Pfam" id="PF01541">
    <property type="entry name" value="GIY-YIG"/>
    <property type="match status" value="1"/>
</dbReference>
<organism evidence="3 4">
    <name type="scientific">Tangfeifania diversioriginum</name>
    <dbReference type="NCBI Taxonomy" id="1168035"/>
    <lineage>
        <taxon>Bacteria</taxon>
        <taxon>Pseudomonadati</taxon>
        <taxon>Bacteroidota</taxon>
        <taxon>Bacteroidia</taxon>
        <taxon>Marinilabiliales</taxon>
        <taxon>Prolixibacteraceae</taxon>
        <taxon>Tangfeifania</taxon>
    </lineage>
</organism>
<dbReference type="SMART" id="SM00465">
    <property type="entry name" value="GIYc"/>
    <property type="match status" value="1"/>
</dbReference>
<dbReference type="PROSITE" id="PS50164">
    <property type="entry name" value="GIY_YIG"/>
    <property type="match status" value="1"/>
</dbReference>
<dbReference type="GO" id="GO:0004519">
    <property type="term" value="F:endonuclease activity"/>
    <property type="evidence" value="ECO:0007669"/>
    <property type="project" value="UniProtKB-KW"/>
</dbReference>
<evidence type="ECO:0000256" key="1">
    <source>
        <dbReference type="ARBA" id="ARBA00007435"/>
    </source>
</evidence>
<dbReference type="OrthoDB" id="9807770at2"/>
<feature type="domain" description="GIY-YIG" evidence="2">
    <location>
        <begin position="4"/>
        <end position="80"/>
    </location>
</feature>
<evidence type="ECO:0000313" key="4">
    <source>
        <dbReference type="Proteomes" id="UP000184050"/>
    </source>
</evidence>
<dbReference type="PANTHER" id="PTHR34477">
    <property type="entry name" value="UPF0213 PROTEIN YHBQ"/>
    <property type="match status" value="1"/>
</dbReference>
<comment type="similarity">
    <text evidence="1">Belongs to the UPF0213 family.</text>
</comment>
<name>A0A1M6JHD0_9BACT</name>
<dbReference type="AlphaFoldDB" id="A0A1M6JHD0"/>
<dbReference type="Gene3D" id="3.40.1440.10">
    <property type="entry name" value="GIY-YIG endonuclease"/>
    <property type="match status" value="1"/>
</dbReference>
<dbReference type="InterPro" id="IPR000305">
    <property type="entry name" value="GIY-YIG_endonuc"/>
</dbReference>
<dbReference type="InterPro" id="IPR035901">
    <property type="entry name" value="GIY-YIG_endonuc_sf"/>
</dbReference>
<keyword evidence="4" id="KW-1185">Reference proteome</keyword>
<dbReference type="PANTHER" id="PTHR34477:SF5">
    <property type="entry name" value="BSL5627 PROTEIN"/>
    <property type="match status" value="1"/>
</dbReference>
<evidence type="ECO:0000259" key="2">
    <source>
        <dbReference type="PROSITE" id="PS50164"/>
    </source>
</evidence>
<proteinExistence type="inferred from homology"/>
<dbReference type="EMBL" id="FQZE01000020">
    <property type="protein sequence ID" value="SHJ46032.1"/>
    <property type="molecule type" value="Genomic_DNA"/>
</dbReference>
<keyword evidence="3" id="KW-0540">Nuclease</keyword>
<gene>
    <name evidence="3" type="ORF">SAMN05444280_12024</name>
</gene>
<keyword evidence="3" id="KW-0255">Endonuclease</keyword>
<reference evidence="3 4" key="1">
    <citation type="submission" date="2016-11" db="EMBL/GenBank/DDBJ databases">
        <authorList>
            <person name="Jaros S."/>
            <person name="Januszkiewicz K."/>
            <person name="Wedrychowicz H."/>
        </authorList>
    </citation>
    <scope>NUCLEOTIDE SEQUENCE [LARGE SCALE GENOMIC DNA]</scope>
    <source>
        <strain evidence="3 4">DSM 27063</strain>
    </source>
</reference>
<evidence type="ECO:0000313" key="3">
    <source>
        <dbReference type="EMBL" id="SHJ46032.1"/>
    </source>
</evidence>
<keyword evidence="3" id="KW-0378">Hydrolase</keyword>
<dbReference type="CDD" id="cd10448">
    <property type="entry name" value="GIY-YIG_unchar_3"/>
    <property type="match status" value="1"/>
</dbReference>
<dbReference type="STRING" id="1168035.SAMN05444280_12024"/>
<accession>A0A1M6JHD0</accession>
<dbReference type="SUPFAM" id="SSF82771">
    <property type="entry name" value="GIY-YIG endonuclease"/>
    <property type="match status" value="1"/>
</dbReference>
<dbReference type="RefSeq" id="WP_073170140.1">
    <property type="nucleotide sequence ID" value="NZ_FQZE01000020.1"/>
</dbReference>
<dbReference type="Proteomes" id="UP000184050">
    <property type="component" value="Unassembled WGS sequence"/>
</dbReference>